<dbReference type="PANTHER" id="PTHR12526:SF630">
    <property type="entry name" value="GLYCOSYLTRANSFERASE"/>
    <property type="match status" value="1"/>
</dbReference>
<dbReference type="PANTHER" id="PTHR12526">
    <property type="entry name" value="GLYCOSYLTRANSFERASE"/>
    <property type="match status" value="1"/>
</dbReference>
<dbReference type="SUPFAM" id="SSF53756">
    <property type="entry name" value="UDP-Glycosyltransferase/glycogen phosphorylase"/>
    <property type="match status" value="1"/>
</dbReference>
<evidence type="ECO:0000313" key="3">
    <source>
        <dbReference type="EMBL" id="MXR51407.1"/>
    </source>
</evidence>
<keyword evidence="3" id="KW-0808">Transferase</keyword>
<dbReference type="InterPro" id="IPR001296">
    <property type="entry name" value="Glyco_trans_1"/>
</dbReference>
<dbReference type="AlphaFoldDB" id="A0A6B0T2Q4"/>
<keyword evidence="4" id="KW-1185">Reference proteome</keyword>
<comment type="caution">
    <text evidence="3">The sequence shown here is derived from an EMBL/GenBank/DDBJ whole genome shotgun (WGS) entry which is preliminary data.</text>
</comment>
<name>A0A6B0T2Q4_9EURY</name>
<dbReference type="RefSeq" id="WP_159763538.1">
    <property type="nucleotide sequence ID" value="NZ_WUUT01000002.1"/>
</dbReference>
<dbReference type="InterPro" id="IPR028098">
    <property type="entry name" value="Glyco_trans_4-like_N"/>
</dbReference>
<feature type="domain" description="Glycosyl transferase family 1" evidence="1">
    <location>
        <begin position="171"/>
        <end position="310"/>
    </location>
</feature>
<gene>
    <name evidence="3" type="ORF">GRX03_07295</name>
</gene>
<evidence type="ECO:0000259" key="1">
    <source>
        <dbReference type="Pfam" id="PF00534"/>
    </source>
</evidence>
<dbReference type="OrthoDB" id="270666at2157"/>
<dbReference type="GO" id="GO:0016757">
    <property type="term" value="F:glycosyltransferase activity"/>
    <property type="evidence" value="ECO:0007669"/>
    <property type="project" value="InterPro"/>
</dbReference>
<dbReference type="Pfam" id="PF13439">
    <property type="entry name" value="Glyco_transf_4"/>
    <property type="match status" value="1"/>
</dbReference>
<protein>
    <submittedName>
        <fullName evidence="3">Glycosyltransferase</fullName>
    </submittedName>
</protein>
<evidence type="ECO:0000259" key="2">
    <source>
        <dbReference type="Pfam" id="PF13439"/>
    </source>
</evidence>
<feature type="domain" description="Glycosyltransferase subfamily 4-like N-terminal" evidence="2">
    <location>
        <begin position="20"/>
        <end position="167"/>
    </location>
</feature>
<accession>A0A6B0T2Q4</accession>
<sequence>MRVALVAMETAQQVDSAGARRFERIGRLLADRGHEVTVFCGQWWDSYTDEWTVGGLRYRGVTLGSALASFCVRLPALLGAYDPDIVHVRPVPGEQVLAAAAGSRLARAPLFAEWFGDEQLSERRRTWAATAPTRAVTPSQLVRTRIREYGATEEQTMVIPESIDTERIEAVDPAEGIDIVYAHRLDESANIEDFLLGMAELRERDWTATIIGDGPKRSDYEQEAADLRIDDRVTFVGACDRQRRLELYRGAHAFVQTAYREEFATELLWALACGCIGIVEYQAESSAHELIENYERSYRVTDPQELADAIVDAGGFEHRTRDDHWDSHDHGVVIERYLDAYRDLRGQ</sequence>
<dbReference type="Gene3D" id="3.40.50.2000">
    <property type="entry name" value="Glycogen Phosphorylase B"/>
    <property type="match status" value="2"/>
</dbReference>
<proteinExistence type="predicted"/>
<evidence type="ECO:0000313" key="4">
    <source>
        <dbReference type="Proteomes" id="UP000466535"/>
    </source>
</evidence>
<dbReference type="EMBL" id="WUUT01000002">
    <property type="protein sequence ID" value="MXR51407.1"/>
    <property type="molecule type" value="Genomic_DNA"/>
</dbReference>
<dbReference type="Pfam" id="PF00534">
    <property type="entry name" value="Glycos_transf_1"/>
    <property type="match status" value="1"/>
</dbReference>
<reference evidence="3 4" key="1">
    <citation type="submission" date="2019-12" db="EMBL/GenBank/DDBJ databases">
        <title>Isolation and characterization of three novel carbon monoxide-oxidizing members of Halobacteria from salione crusts and soils.</title>
        <authorList>
            <person name="Myers M.R."/>
            <person name="King G.M."/>
        </authorList>
    </citation>
    <scope>NUCLEOTIDE SEQUENCE [LARGE SCALE GENOMIC DNA]</scope>
    <source>
        <strain evidence="3 4">WSH3</strain>
    </source>
</reference>
<dbReference type="Proteomes" id="UP000466535">
    <property type="component" value="Unassembled WGS sequence"/>
</dbReference>
<organism evidence="3 4">
    <name type="scientific">Halovenus carboxidivorans</name>
    <dbReference type="NCBI Taxonomy" id="2692199"/>
    <lineage>
        <taxon>Archaea</taxon>
        <taxon>Methanobacteriati</taxon>
        <taxon>Methanobacteriota</taxon>
        <taxon>Stenosarchaea group</taxon>
        <taxon>Halobacteria</taxon>
        <taxon>Halobacteriales</taxon>
        <taxon>Haloarculaceae</taxon>
        <taxon>Halovenus</taxon>
    </lineage>
</organism>